<feature type="transmembrane region" description="Helical" evidence="1">
    <location>
        <begin position="6"/>
        <end position="30"/>
    </location>
</feature>
<keyword evidence="1" id="KW-0812">Transmembrane</keyword>
<keyword evidence="3" id="KW-1185">Reference proteome</keyword>
<dbReference type="Proteomes" id="UP000295636">
    <property type="component" value="Unassembled WGS sequence"/>
</dbReference>
<organism evidence="2 3">
    <name type="scientific">Paenibacillus piri</name>
    <dbReference type="NCBI Taxonomy" id="2547395"/>
    <lineage>
        <taxon>Bacteria</taxon>
        <taxon>Bacillati</taxon>
        <taxon>Bacillota</taxon>
        <taxon>Bacilli</taxon>
        <taxon>Bacillales</taxon>
        <taxon>Paenibacillaceae</taxon>
        <taxon>Paenibacillus</taxon>
    </lineage>
</organism>
<gene>
    <name evidence="2" type="ORF">E1757_33860</name>
</gene>
<protein>
    <recommendedName>
        <fullName evidence="4">Histidine kinase</fullName>
    </recommendedName>
</protein>
<dbReference type="EMBL" id="SMRT01000032">
    <property type="protein sequence ID" value="TDF90604.1"/>
    <property type="molecule type" value="Genomic_DNA"/>
</dbReference>
<comment type="caution">
    <text evidence="2">The sequence shown here is derived from an EMBL/GenBank/DDBJ whole genome shotgun (WGS) entry which is preliminary data.</text>
</comment>
<dbReference type="RefSeq" id="WP_133236603.1">
    <property type="nucleotide sequence ID" value="NZ_SMRT01000032.1"/>
</dbReference>
<proteinExistence type="predicted"/>
<evidence type="ECO:0000256" key="1">
    <source>
        <dbReference type="SAM" id="Phobius"/>
    </source>
</evidence>
<keyword evidence="1" id="KW-0472">Membrane</keyword>
<sequence length="170" mass="20401">MIKNTWFFRMLLSYIPVFLILFGVVFLVFFQNLIVQKKQDAAKANEIYARQIMKSIDLSLKSIDYMIINEILYNKLINEFFDESNYRNIYLNYQVFNRLQEIKHEFPAIDSIYLVRFRDKIVYNGNITTFSNFADYPFISQINESSYINKWTSVRPYKEFTNQDAQPVIS</sequence>
<name>A0A4R5K7X0_9BACL</name>
<reference evidence="2 3" key="1">
    <citation type="submission" date="2019-03" db="EMBL/GenBank/DDBJ databases">
        <title>This is whole genome sequence of Paenibacillus sp MS74 strain.</title>
        <authorList>
            <person name="Trinh H.N."/>
        </authorList>
    </citation>
    <scope>NUCLEOTIDE SEQUENCE [LARGE SCALE GENOMIC DNA]</scope>
    <source>
        <strain evidence="2 3">MS74</strain>
    </source>
</reference>
<dbReference type="OrthoDB" id="9919027at2"/>
<evidence type="ECO:0000313" key="2">
    <source>
        <dbReference type="EMBL" id="TDF90604.1"/>
    </source>
</evidence>
<evidence type="ECO:0000313" key="3">
    <source>
        <dbReference type="Proteomes" id="UP000295636"/>
    </source>
</evidence>
<keyword evidence="1" id="KW-1133">Transmembrane helix</keyword>
<dbReference type="AlphaFoldDB" id="A0A4R5K7X0"/>
<evidence type="ECO:0008006" key="4">
    <source>
        <dbReference type="Google" id="ProtNLM"/>
    </source>
</evidence>
<accession>A0A4R5K7X0</accession>